<sequence length="266" mass="28213">MHFRSANCMFNQLKEFAMSKQVALITGGATGIGKAVALKLVAQGVNVVMSGRRAEVGAVALAEVSAAARDGAQVRFVQNDVSDEAKVKSMIDGIVAEFGRLDMAVNNAGIFNEYSSLNQSETQNFRDMLEVNVMGVYFSMKYEIAQMLQQGKGAIVNLASIAGLNGIPWGGTYAATKHAVVGLTKSSALDHAAQGIRINGVAPGAIRTDIIAEQLNSNLAELEAMHPMQRVGKPEEIANAISWLLSDEASFVTGHILNVDGGFQAK</sequence>
<keyword evidence="2 3" id="KW-0560">Oxidoreductase</keyword>
<dbReference type="AlphaFoldDB" id="A0A3S8ZXM4"/>
<dbReference type="EMBL" id="CP034433">
    <property type="protein sequence ID" value="AZN38212.1"/>
    <property type="molecule type" value="Genomic_DNA"/>
</dbReference>
<comment type="similarity">
    <text evidence="1">Belongs to the short-chain dehydrogenases/reductases (SDR) family.</text>
</comment>
<evidence type="ECO:0000313" key="4">
    <source>
        <dbReference type="Proteomes" id="UP000282438"/>
    </source>
</evidence>
<dbReference type="PANTHER" id="PTHR24321:SF8">
    <property type="entry name" value="ESTRADIOL 17-BETA-DEHYDROGENASE 8-RELATED"/>
    <property type="match status" value="1"/>
</dbReference>
<protein>
    <submittedName>
        <fullName evidence="3">Glucose 1-dehydrogenase</fullName>
        <ecNumber evidence="3">1.1.1.47</ecNumber>
    </submittedName>
</protein>
<dbReference type="PRINTS" id="PR00081">
    <property type="entry name" value="GDHRDH"/>
</dbReference>
<dbReference type="PANTHER" id="PTHR24321">
    <property type="entry name" value="DEHYDROGENASES, SHORT CHAIN"/>
    <property type="match status" value="1"/>
</dbReference>
<keyword evidence="4" id="KW-1185">Reference proteome</keyword>
<accession>A0A3S8ZXM4</accession>
<dbReference type="InterPro" id="IPR036291">
    <property type="entry name" value="NAD(P)-bd_dom_sf"/>
</dbReference>
<dbReference type="NCBIfam" id="NF005559">
    <property type="entry name" value="PRK07231.1"/>
    <property type="match status" value="1"/>
</dbReference>
<dbReference type="Gene3D" id="3.40.50.720">
    <property type="entry name" value="NAD(P)-binding Rossmann-like Domain"/>
    <property type="match status" value="1"/>
</dbReference>
<dbReference type="CDD" id="cd05233">
    <property type="entry name" value="SDR_c"/>
    <property type="match status" value="1"/>
</dbReference>
<dbReference type="EC" id="1.1.1.47" evidence="3"/>
<proteinExistence type="inferred from homology"/>
<dbReference type="OrthoDB" id="7064009at2"/>
<dbReference type="SUPFAM" id="SSF51735">
    <property type="entry name" value="NAD(P)-binding Rossmann-fold domains"/>
    <property type="match status" value="1"/>
</dbReference>
<dbReference type="PRINTS" id="PR00080">
    <property type="entry name" value="SDRFAMILY"/>
</dbReference>
<reference evidence="3 4" key="1">
    <citation type="submission" date="2018-12" db="EMBL/GenBank/DDBJ databases">
        <title>Complete genome sequence of Iodobacter sp. H11R3.</title>
        <authorList>
            <person name="Bae J.-W."/>
        </authorList>
    </citation>
    <scope>NUCLEOTIDE SEQUENCE [LARGE SCALE GENOMIC DNA]</scope>
    <source>
        <strain evidence="3 4">H11R3</strain>
    </source>
</reference>
<dbReference type="InterPro" id="IPR002347">
    <property type="entry name" value="SDR_fam"/>
</dbReference>
<evidence type="ECO:0000256" key="1">
    <source>
        <dbReference type="ARBA" id="ARBA00006484"/>
    </source>
</evidence>
<dbReference type="Pfam" id="PF13561">
    <property type="entry name" value="adh_short_C2"/>
    <property type="match status" value="1"/>
</dbReference>
<gene>
    <name evidence="3" type="ORF">EJO50_15015</name>
</gene>
<dbReference type="Proteomes" id="UP000282438">
    <property type="component" value="Chromosome"/>
</dbReference>
<evidence type="ECO:0000313" key="3">
    <source>
        <dbReference type="EMBL" id="AZN38212.1"/>
    </source>
</evidence>
<organism evidence="3 4">
    <name type="scientific">Iodobacter ciconiae</name>
    <dbReference type="NCBI Taxonomy" id="2496266"/>
    <lineage>
        <taxon>Bacteria</taxon>
        <taxon>Pseudomonadati</taxon>
        <taxon>Pseudomonadota</taxon>
        <taxon>Betaproteobacteria</taxon>
        <taxon>Neisseriales</taxon>
        <taxon>Chitinibacteraceae</taxon>
        <taxon>Iodobacter</taxon>
    </lineage>
</organism>
<evidence type="ECO:0000256" key="2">
    <source>
        <dbReference type="ARBA" id="ARBA00023002"/>
    </source>
</evidence>
<dbReference type="GO" id="GO:0047936">
    <property type="term" value="F:glucose 1-dehydrogenase [NAD(P)+] activity"/>
    <property type="evidence" value="ECO:0007669"/>
    <property type="project" value="UniProtKB-EC"/>
</dbReference>
<dbReference type="KEGG" id="iod:EJO50_15015"/>
<dbReference type="FunFam" id="3.40.50.720:FF:000084">
    <property type="entry name" value="Short-chain dehydrogenase reductase"/>
    <property type="match status" value="1"/>
</dbReference>
<name>A0A3S8ZXM4_9NEIS</name>